<feature type="transmembrane region" description="Helical" evidence="1">
    <location>
        <begin position="12"/>
        <end position="36"/>
    </location>
</feature>
<evidence type="ECO:0000313" key="3">
    <source>
        <dbReference type="Proteomes" id="UP000318538"/>
    </source>
</evidence>
<dbReference type="AlphaFoldDB" id="A0A517N607"/>
<dbReference type="KEGG" id="rlc:K227x_09530"/>
<sequence>MNDAARNRDYGFIAIVMFVVAISIWLVLMPWVPAIASATMHRFHLRSSSFACWVTQFPIPTMYNFANQVEVTNIPPGFVDPILENPLGEISPATSGSRRYINHFPFRIITFVSSRYRNLKDGTDRWFTLNSSYRGQSIQTRIHADPDGDHKGGYVIVRLPDQAAR</sequence>
<reference evidence="2 3" key="1">
    <citation type="submission" date="2019-02" db="EMBL/GenBank/DDBJ databases">
        <title>Deep-cultivation of Planctomycetes and their phenomic and genomic characterization uncovers novel biology.</title>
        <authorList>
            <person name="Wiegand S."/>
            <person name="Jogler M."/>
            <person name="Boedeker C."/>
            <person name="Pinto D."/>
            <person name="Vollmers J."/>
            <person name="Rivas-Marin E."/>
            <person name="Kohn T."/>
            <person name="Peeters S.H."/>
            <person name="Heuer A."/>
            <person name="Rast P."/>
            <person name="Oberbeckmann S."/>
            <person name="Bunk B."/>
            <person name="Jeske O."/>
            <person name="Meyerdierks A."/>
            <person name="Storesund J.E."/>
            <person name="Kallscheuer N."/>
            <person name="Luecker S."/>
            <person name="Lage O.M."/>
            <person name="Pohl T."/>
            <person name="Merkel B.J."/>
            <person name="Hornburger P."/>
            <person name="Mueller R.-W."/>
            <person name="Bruemmer F."/>
            <person name="Labrenz M."/>
            <person name="Spormann A.M."/>
            <person name="Op den Camp H."/>
            <person name="Overmann J."/>
            <person name="Amann R."/>
            <person name="Jetten M.S.M."/>
            <person name="Mascher T."/>
            <person name="Medema M.H."/>
            <person name="Devos D.P."/>
            <person name="Kaster A.-K."/>
            <person name="Ovreas L."/>
            <person name="Rohde M."/>
            <person name="Galperin M.Y."/>
            <person name="Jogler C."/>
        </authorList>
    </citation>
    <scope>NUCLEOTIDE SEQUENCE [LARGE SCALE GENOMIC DNA]</scope>
    <source>
        <strain evidence="2 3">K22_7</strain>
    </source>
</reference>
<evidence type="ECO:0000313" key="2">
    <source>
        <dbReference type="EMBL" id="QDT02575.1"/>
    </source>
</evidence>
<accession>A0A517N607</accession>
<keyword evidence="3" id="KW-1185">Reference proteome</keyword>
<dbReference type="RefSeq" id="WP_145168276.1">
    <property type="nucleotide sequence ID" value="NZ_CP036525.1"/>
</dbReference>
<evidence type="ECO:0000256" key="1">
    <source>
        <dbReference type="SAM" id="Phobius"/>
    </source>
</evidence>
<dbReference type="Proteomes" id="UP000318538">
    <property type="component" value="Chromosome"/>
</dbReference>
<gene>
    <name evidence="2" type="ORF">K227x_09530</name>
</gene>
<dbReference type="OrthoDB" id="277955at2"/>
<keyword evidence="1" id="KW-0472">Membrane</keyword>
<organism evidence="2 3">
    <name type="scientific">Rubripirellula lacrimiformis</name>
    <dbReference type="NCBI Taxonomy" id="1930273"/>
    <lineage>
        <taxon>Bacteria</taxon>
        <taxon>Pseudomonadati</taxon>
        <taxon>Planctomycetota</taxon>
        <taxon>Planctomycetia</taxon>
        <taxon>Pirellulales</taxon>
        <taxon>Pirellulaceae</taxon>
        <taxon>Rubripirellula</taxon>
    </lineage>
</organism>
<proteinExistence type="predicted"/>
<protein>
    <submittedName>
        <fullName evidence="2">Uncharacterized protein</fullName>
    </submittedName>
</protein>
<keyword evidence="1" id="KW-0812">Transmembrane</keyword>
<dbReference type="EMBL" id="CP036525">
    <property type="protein sequence ID" value="QDT02575.1"/>
    <property type="molecule type" value="Genomic_DNA"/>
</dbReference>
<keyword evidence="1" id="KW-1133">Transmembrane helix</keyword>
<name>A0A517N607_9BACT</name>